<gene>
    <name evidence="2" type="ORF">H9624_12335</name>
</gene>
<evidence type="ECO:0000313" key="3">
    <source>
        <dbReference type="Proteomes" id="UP000661894"/>
    </source>
</evidence>
<proteinExistence type="predicted"/>
<sequence length="132" mass="13725">MKSRKVILGLTGIVVLSALSVIGSVIGNDVLAEVARTLLLAAVGLLVLDGTVAVRHTERQLRRVRTAVRKAAAAPAAREVAPAPETAPATSPEDLLGAIRLLQAQYVGRLDRAQATLEAAAEELSTSTRPGD</sequence>
<dbReference type="EMBL" id="JACSPO010000007">
    <property type="protein sequence ID" value="MBD8063105.1"/>
    <property type="molecule type" value="Genomic_DNA"/>
</dbReference>
<name>A0ABR8Z4B7_9MICO</name>
<keyword evidence="3" id="KW-1185">Reference proteome</keyword>
<protein>
    <submittedName>
        <fullName evidence="2">Uncharacterized protein</fullName>
    </submittedName>
</protein>
<feature type="transmembrane region" description="Helical" evidence="1">
    <location>
        <begin position="37"/>
        <end position="55"/>
    </location>
</feature>
<dbReference type="RefSeq" id="WP_251840204.1">
    <property type="nucleotide sequence ID" value="NZ_JACSPO010000007.1"/>
</dbReference>
<dbReference type="Proteomes" id="UP000661894">
    <property type="component" value="Unassembled WGS sequence"/>
</dbReference>
<evidence type="ECO:0000313" key="2">
    <source>
        <dbReference type="EMBL" id="MBD8063105.1"/>
    </source>
</evidence>
<keyword evidence="1" id="KW-0472">Membrane</keyword>
<accession>A0ABR8Z4B7</accession>
<keyword evidence="1" id="KW-0812">Transmembrane</keyword>
<comment type="caution">
    <text evidence="2">The sequence shown here is derived from an EMBL/GenBank/DDBJ whole genome shotgun (WGS) entry which is preliminary data.</text>
</comment>
<reference evidence="2 3" key="1">
    <citation type="submission" date="2020-08" db="EMBL/GenBank/DDBJ databases">
        <title>A Genomic Blueprint of the Chicken Gut Microbiome.</title>
        <authorList>
            <person name="Gilroy R."/>
            <person name="Ravi A."/>
            <person name="Getino M."/>
            <person name="Pursley I."/>
            <person name="Horton D.L."/>
            <person name="Alikhan N.-F."/>
            <person name="Baker D."/>
            <person name="Gharbi K."/>
            <person name="Hall N."/>
            <person name="Watson M."/>
            <person name="Adriaenssens E.M."/>
            <person name="Foster-Nyarko E."/>
            <person name="Jarju S."/>
            <person name="Secka A."/>
            <person name="Antonio M."/>
            <person name="Oren A."/>
            <person name="Chaudhuri R."/>
            <person name="La Ragione R.M."/>
            <person name="Hildebrand F."/>
            <person name="Pallen M.J."/>
        </authorList>
    </citation>
    <scope>NUCLEOTIDE SEQUENCE [LARGE SCALE GENOMIC DNA]</scope>
    <source>
        <strain evidence="2 3">Sa1BUA1</strain>
    </source>
</reference>
<evidence type="ECO:0000256" key="1">
    <source>
        <dbReference type="SAM" id="Phobius"/>
    </source>
</evidence>
<keyword evidence="1" id="KW-1133">Transmembrane helix</keyword>
<organism evidence="2 3">
    <name type="scientific">Oceanitalea stevensii</name>
    <dbReference type="NCBI Taxonomy" id="2763072"/>
    <lineage>
        <taxon>Bacteria</taxon>
        <taxon>Bacillati</taxon>
        <taxon>Actinomycetota</taxon>
        <taxon>Actinomycetes</taxon>
        <taxon>Micrococcales</taxon>
        <taxon>Bogoriellaceae</taxon>
        <taxon>Georgenia</taxon>
    </lineage>
</organism>